<reference evidence="2" key="1">
    <citation type="submission" date="2015-07" db="EMBL/GenBank/DDBJ databases">
        <title>Draft Genome Sequence of Oceanobacillus picturae Heshi-B3 that Was Isolated from Fermented Rice Bran with Aging Salted Mackerel, Which Was Named Heshiko as Traditional Fermented Seafood in Japan.</title>
        <authorList>
            <person name="Akuzawa S."/>
            <person name="Nakagawa J."/>
            <person name="Kanekatsu T."/>
            <person name="Kanesaki Y."/>
            <person name="Suzuki T."/>
        </authorList>
    </citation>
    <scope>NUCLEOTIDE SEQUENCE [LARGE SCALE GENOMIC DNA]</scope>
    <source>
        <strain evidence="2">Heshi-B3</strain>
    </source>
</reference>
<accession>A0A0U9HCE9</accession>
<evidence type="ECO:0000313" key="1">
    <source>
        <dbReference type="EMBL" id="GAQ19497.1"/>
    </source>
</evidence>
<dbReference type="EMBL" id="BBXV01000048">
    <property type="protein sequence ID" value="GAQ19497.1"/>
    <property type="molecule type" value="Genomic_DNA"/>
</dbReference>
<dbReference type="AlphaFoldDB" id="A0A0U9HCE9"/>
<comment type="caution">
    <text evidence="1">The sequence shown here is derived from an EMBL/GenBank/DDBJ whole genome shotgun (WGS) entry which is preliminary data.</text>
</comment>
<gene>
    <name evidence="1" type="ORF">OPHB3_3466</name>
</gene>
<sequence>MKKLFCICEICDKQETYDWNEQGLKQAFNEGWDYPPFMYEYAVVSPRTCGECSVLGTLWWELEVCGTPVEQLNEKQRETLKRILKEPQSIMVD</sequence>
<organism evidence="1 2">
    <name type="scientific">Oceanobacillus picturae</name>
    <dbReference type="NCBI Taxonomy" id="171693"/>
    <lineage>
        <taxon>Bacteria</taxon>
        <taxon>Bacillati</taxon>
        <taxon>Bacillota</taxon>
        <taxon>Bacilli</taxon>
        <taxon>Bacillales</taxon>
        <taxon>Bacillaceae</taxon>
        <taxon>Oceanobacillus</taxon>
    </lineage>
</organism>
<name>A0A0U9HCE9_9BACI</name>
<protein>
    <submittedName>
        <fullName evidence="1">MSHA biogenesis protein MshE</fullName>
    </submittedName>
</protein>
<reference evidence="1 2" key="2">
    <citation type="journal article" date="2016" name="Genome Announc.">
        <title>Draft Genome Sequence of Oceanobacillus picturae Heshi-B3, Isolated from Fermented Rice Bran in a Traditional Japanese Seafood Dish.</title>
        <authorList>
            <person name="Akuzawa S."/>
            <person name="Nagaoka J."/>
            <person name="Kanekatsu M."/>
            <person name="Kanesaki Y."/>
            <person name="Suzuki T."/>
        </authorList>
    </citation>
    <scope>NUCLEOTIDE SEQUENCE [LARGE SCALE GENOMIC DNA]</scope>
    <source>
        <strain evidence="1 2">Heshi-B3</strain>
    </source>
</reference>
<evidence type="ECO:0000313" key="2">
    <source>
        <dbReference type="Proteomes" id="UP000052946"/>
    </source>
</evidence>
<dbReference type="RefSeq" id="WP_238591060.1">
    <property type="nucleotide sequence ID" value="NZ_BBXV01000048.1"/>
</dbReference>
<proteinExistence type="predicted"/>
<dbReference type="Proteomes" id="UP000052946">
    <property type="component" value="Unassembled WGS sequence"/>
</dbReference>